<feature type="coiled-coil region" evidence="5">
    <location>
        <begin position="104"/>
        <end position="131"/>
    </location>
</feature>
<evidence type="ECO:0000256" key="4">
    <source>
        <dbReference type="ARBA" id="ARBA00022803"/>
    </source>
</evidence>
<reference evidence="6" key="1">
    <citation type="journal article" date="2015" name="Nature">
        <title>Complex archaea that bridge the gap between prokaryotes and eukaryotes.</title>
        <authorList>
            <person name="Spang A."/>
            <person name="Saw J.H."/>
            <person name="Jorgensen S.L."/>
            <person name="Zaremba-Niedzwiedzka K."/>
            <person name="Martijn J."/>
            <person name="Lind A.E."/>
            <person name="van Eijk R."/>
            <person name="Schleper C."/>
            <person name="Guy L."/>
            <person name="Ettema T.J."/>
        </authorList>
    </citation>
    <scope>NUCLEOTIDE SEQUENCE</scope>
</reference>
<sequence length="475" mass="56263">MRICPFCKSNVEENWYYCRSCNKPLIANLESDLDRSFNYLSERKNYNQSALEDIEEDFDVAIIKDKKIDQKIKKINEILENKETLKEPIPGSLLLEKSSLYYKKRDLANAEKNLKLALKNFKEENDKLNIAICYNELGLIQEDNGFFDQAIYNFNRSLEILREYNDIHKNIMILNNLGNVYYLLKDLEHSYKYYQEALHLSEKENFKFEEIKSASNLVEVLFELKNFNRIERILDRNAQFFNENEDFYGIVYTQIKYGKLYFLQGKDYDLSYQHLKDALDLIKKGNSTVSIYVKAKLEWEVLYFLGKLQLLWKNIHNAENLLLQSLEAVRIFGIRDNINEGKILEEIAKVYSVEGEDKRAVEFYKLSYDIYFKFGDNLKCAELKYKIAQLYSEMQCNESAAVEYFEEALKIYENLGHIKEVAVLLHKLGDYYLHSGMTDLALPNFERARDYFKELEDNDNVNLLEEKMKSLTETY</sequence>
<dbReference type="Pfam" id="PF13424">
    <property type="entry name" value="TPR_12"/>
    <property type="match status" value="1"/>
</dbReference>
<evidence type="ECO:0008006" key="7">
    <source>
        <dbReference type="Google" id="ProtNLM"/>
    </source>
</evidence>
<gene>
    <name evidence="6" type="ORF">LCGC14_1152730</name>
</gene>
<evidence type="ECO:0000256" key="5">
    <source>
        <dbReference type="SAM" id="Coils"/>
    </source>
</evidence>
<comment type="subcellular location">
    <subcellularLocation>
        <location evidence="1">Cytoplasm</location>
    </subcellularLocation>
</comment>
<dbReference type="SMART" id="SM00028">
    <property type="entry name" value="TPR"/>
    <property type="match status" value="7"/>
</dbReference>
<proteinExistence type="predicted"/>
<dbReference type="GO" id="GO:0005929">
    <property type="term" value="C:cilium"/>
    <property type="evidence" value="ECO:0007669"/>
    <property type="project" value="TreeGrafter"/>
</dbReference>
<evidence type="ECO:0000256" key="1">
    <source>
        <dbReference type="ARBA" id="ARBA00004496"/>
    </source>
</evidence>
<keyword evidence="4" id="KW-0802">TPR repeat</keyword>
<dbReference type="PROSITE" id="PS50005">
    <property type="entry name" value="TPR"/>
    <property type="match status" value="1"/>
</dbReference>
<comment type="caution">
    <text evidence="6">The sequence shown here is derived from an EMBL/GenBank/DDBJ whole genome shotgun (WGS) entry which is preliminary data.</text>
</comment>
<evidence type="ECO:0000256" key="3">
    <source>
        <dbReference type="ARBA" id="ARBA00022737"/>
    </source>
</evidence>
<keyword evidence="5" id="KW-0175">Coiled coil</keyword>
<dbReference type="PANTHER" id="PTHR46630:SF1">
    <property type="entry name" value="TETRATRICOPEPTIDE REPEAT PROTEIN 29"/>
    <property type="match status" value="1"/>
</dbReference>
<dbReference type="Gene3D" id="1.25.40.10">
    <property type="entry name" value="Tetratricopeptide repeat domain"/>
    <property type="match status" value="2"/>
</dbReference>
<keyword evidence="2" id="KW-0963">Cytoplasm</keyword>
<dbReference type="GO" id="GO:0005737">
    <property type="term" value="C:cytoplasm"/>
    <property type="evidence" value="ECO:0007669"/>
    <property type="project" value="UniProtKB-SubCell"/>
</dbReference>
<dbReference type="InterPro" id="IPR051476">
    <property type="entry name" value="Bac_ResReg_Asp_Phosphatase"/>
</dbReference>
<dbReference type="InterPro" id="IPR011990">
    <property type="entry name" value="TPR-like_helical_dom_sf"/>
</dbReference>
<organism evidence="6">
    <name type="scientific">marine sediment metagenome</name>
    <dbReference type="NCBI Taxonomy" id="412755"/>
    <lineage>
        <taxon>unclassified sequences</taxon>
        <taxon>metagenomes</taxon>
        <taxon>ecological metagenomes</taxon>
    </lineage>
</organism>
<name>A0A0F9PD65_9ZZZZ</name>
<evidence type="ECO:0000313" key="6">
    <source>
        <dbReference type="EMBL" id="KKM98955.1"/>
    </source>
</evidence>
<dbReference type="AlphaFoldDB" id="A0A0F9PD65"/>
<dbReference type="SUPFAM" id="SSF48452">
    <property type="entry name" value="TPR-like"/>
    <property type="match status" value="2"/>
</dbReference>
<keyword evidence="3" id="KW-0677">Repeat</keyword>
<accession>A0A0F9PD65</accession>
<evidence type="ECO:0000256" key="2">
    <source>
        <dbReference type="ARBA" id="ARBA00022490"/>
    </source>
</evidence>
<dbReference type="InterPro" id="IPR019734">
    <property type="entry name" value="TPR_rpt"/>
</dbReference>
<dbReference type="PANTHER" id="PTHR46630">
    <property type="entry name" value="TETRATRICOPEPTIDE REPEAT PROTEIN 29"/>
    <property type="match status" value="1"/>
</dbReference>
<protein>
    <recommendedName>
        <fullName evidence="7">MalT-like TPR region domain-containing protein</fullName>
    </recommendedName>
</protein>
<dbReference type="GO" id="GO:0003341">
    <property type="term" value="P:cilium movement"/>
    <property type="evidence" value="ECO:0007669"/>
    <property type="project" value="TreeGrafter"/>
</dbReference>
<dbReference type="Pfam" id="PF13181">
    <property type="entry name" value="TPR_8"/>
    <property type="match status" value="1"/>
</dbReference>
<dbReference type="EMBL" id="LAZR01005557">
    <property type="protein sequence ID" value="KKM98955.1"/>
    <property type="molecule type" value="Genomic_DNA"/>
</dbReference>